<protein>
    <submittedName>
        <fullName evidence="1">10786_t:CDS:1</fullName>
    </submittedName>
</protein>
<name>A0A9N9PI80_9GLOM</name>
<accession>A0A9N9PI80</accession>
<gene>
    <name evidence="1" type="ORF">CPELLU_LOCUS19843</name>
</gene>
<reference evidence="1" key="1">
    <citation type="submission" date="2021-06" db="EMBL/GenBank/DDBJ databases">
        <authorList>
            <person name="Kallberg Y."/>
            <person name="Tangrot J."/>
            <person name="Rosling A."/>
        </authorList>
    </citation>
    <scope>NUCLEOTIDE SEQUENCE</scope>
    <source>
        <strain evidence="1">FL966</strain>
    </source>
</reference>
<dbReference type="PROSITE" id="PS00161">
    <property type="entry name" value="ISOCITRATE_LYASE"/>
    <property type="match status" value="1"/>
</dbReference>
<sequence length="166" mass="19258">MGHVAGYKQRRRQCKKCGHQINDSLRPARFHLRKCPKVTLIQKKNYFGSSYEESDNETSVSATTSTSSKVILYFRSHYVPIAILRRHQLATYSHRVSLKLPVKTRWGSWATCLNSVIQNKLALKFAVLEMVHNNSEKVPELIKKIINDEFFWKEVKSLLAILDRLV</sequence>
<organism evidence="1 2">
    <name type="scientific">Cetraspora pellucida</name>
    <dbReference type="NCBI Taxonomy" id="1433469"/>
    <lineage>
        <taxon>Eukaryota</taxon>
        <taxon>Fungi</taxon>
        <taxon>Fungi incertae sedis</taxon>
        <taxon>Mucoromycota</taxon>
        <taxon>Glomeromycotina</taxon>
        <taxon>Glomeromycetes</taxon>
        <taxon>Diversisporales</taxon>
        <taxon>Gigasporaceae</taxon>
        <taxon>Cetraspora</taxon>
    </lineage>
</organism>
<dbReference type="AlphaFoldDB" id="A0A9N9PI80"/>
<comment type="caution">
    <text evidence="1">The sequence shown here is derived from an EMBL/GenBank/DDBJ whole genome shotgun (WGS) entry which is preliminary data.</text>
</comment>
<proteinExistence type="predicted"/>
<dbReference type="EMBL" id="CAJVQA010052054">
    <property type="protein sequence ID" value="CAG8822710.1"/>
    <property type="molecule type" value="Genomic_DNA"/>
</dbReference>
<feature type="non-terminal residue" evidence="1">
    <location>
        <position position="166"/>
    </location>
</feature>
<evidence type="ECO:0000313" key="1">
    <source>
        <dbReference type="EMBL" id="CAG8822710.1"/>
    </source>
</evidence>
<evidence type="ECO:0000313" key="2">
    <source>
        <dbReference type="Proteomes" id="UP000789759"/>
    </source>
</evidence>
<dbReference type="Proteomes" id="UP000789759">
    <property type="component" value="Unassembled WGS sequence"/>
</dbReference>
<dbReference type="InterPro" id="IPR018523">
    <property type="entry name" value="Isocitrate_lyase_ph_CS"/>
</dbReference>
<dbReference type="OrthoDB" id="2432871at2759"/>
<keyword evidence="2" id="KW-1185">Reference proteome</keyword>
<dbReference type="GO" id="GO:0003824">
    <property type="term" value="F:catalytic activity"/>
    <property type="evidence" value="ECO:0007669"/>
    <property type="project" value="InterPro"/>
</dbReference>